<comment type="caution">
    <text evidence="8">The sequence shown here is derived from an EMBL/GenBank/DDBJ whole genome shotgun (WGS) entry which is preliminary data.</text>
</comment>
<keyword evidence="4 7" id="KW-0812">Transmembrane</keyword>
<accession>A0A3N7HRW5</accession>
<evidence type="ECO:0000256" key="3">
    <source>
        <dbReference type="ARBA" id="ARBA00022519"/>
    </source>
</evidence>
<dbReference type="PANTHER" id="PTHR30462:SF3">
    <property type="entry name" value="INTERMEMBRANE TRANSPORT PROTEIN PQIA"/>
    <property type="match status" value="1"/>
</dbReference>
<keyword evidence="3" id="KW-0997">Cell inner membrane</keyword>
<reference evidence="8 9" key="1">
    <citation type="submission" date="2018-08" db="EMBL/GenBank/DDBJ databases">
        <authorList>
            <person name="Khan S.A."/>
            <person name="Jeon C.O."/>
            <person name="Chun B.H."/>
            <person name="Jeong S.E."/>
        </authorList>
    </citation>
    <scope>NUCLEOTIDE SEQUENCE [LARGE SCALE GENOMIC DNA]</scope>
    <source>
        <strain evidence="8 9">S-16</strain>
    </source>
</reference>
<feature type="transmembrane region" description="Helical" evidence="7">
    <location>
        <begin position="52"/>
        <end position="77"/>
    </location>
</feature>
<reference evidence="8 9" key="2">
    <citation type="submission" date="2018-12" db="EMBL/GenBank/DDBJ databases">
        <title>Rhizobacter gummiphilus sp. nov., a rubber-degrading bacterium isolated from the soil of a botanical garden in Japan.</title>
        <authorList>
            <person name="Shunsuke S.S."/>
        </authorList>
    </citation>
    <scope>NUCLEOTIDE SEQUENCE [LARGE SCALE GENOMIC DNA]</scope>
    <source>
        <strain evidence="8 9">S-16</strain>
    </source>
</reference>
<organism evidence="8 9">
    <name type="scientific">Piscinibacter terrae</name>
    <dbReference type="NCBI Taxonomy" id="2496871"/>
    <lineage>
        <taxon>Bacteria</taxon>
        <taxon>Pseudomonadati</taxon>
        <taxon>Pseudomonadota</taxon>
        <taxon>Betaproteobacteria</taxon>
        <taxon>Burkholderiales</taxon>
        <taxon>Sphaerotilaceae</taxon>
        <taxon>Piscinibacter</taxon>
    </lineage>
</organism>
<dbReference type="PANTHER" id="PTHR30462">
    <property type="entry name" value="INTERMEMBRANE TRANSPORT PROTEIN PQIB-RELATED"/>
    <property type="match status" value="1"/>
</dbReference>
<evidence type="ECO:0000256" key="2">
    <source>
        <dbReference type="ARBA" id="ARBA00022475"/>
    </source>
</evidence>
<feature type="transmembrane region" description="Helical" evidence="7">
    <location>
        <begin position="97"/>
        <end position="125"/>
    </location>
</feature>
<evidence type="ECO:0000313" key="9">
    <source>
        <dbReference type="Proteomes" id="UP000267464"/>
    </source>
</evidence>
<evidence type="ECO:0000256" key="1">
    <source>
        <dbReference type="ARBA" id="ARBA00004533"/>
    </source>
</evidence>
<dbReference type="InterPro" id="IPR051800">
    <property type="entry name" value="PqiA-PqiB_transport"/>
</dbReference>
<keyword evidence="6 7" id="KW-0472">Membrane</keyword>
<evidence type="ECO:0000313" key="8">
    <source>
        <dbReference type="EMBL" id="RQP24997.1"/>
    </source>
</evidence>
<name>A0A3N7HRW5_9BURK</name>
<dbReference type="Proteomes" id="UP000267464">
    <property type="component" value="Unassembled WGS sequence"/>
</dbReference>
<keyword evidence="2" id="KW-1003">Cell membrane</keyword>
<feature type="transmembrane region" description="Helical" evidence="7">
    <location>
        <begin position="146"/>
        <end position="166"/>
    </location>
</feature>
<dbReference type="RefSeq" id="WP_124539904.1">
    <property type="nucleotide sequence ID" value="NZ_QUSW01000002.1"/>
</dbReference>
<sequence length="208" mass="23057">MSFTPAQMLGCEYCGTVSAAPNAEDDHTLRLRCPHCGNRLHARKPRSLQRTWALLAASVLLYVPANLLPIMTTTNVFRSNTYTIAGGIGELWTDKAYGLAAIVFVASIIVPLLKIVALALLAWTARRRSGWRRLERAKLYRVVETVGHWSMLDVYVVVLLVGMVRFGKLASVQPEPGLIAFAAVVILTMFAARSFDPRLIWQEHAPRG</sequence>
<dbReference type="Pfam" id="PF04403">
    <property type="entry name" value="PqiA"/>
    <property type="match status" value="1"/>
</dbReference>
<protein>
    <submittedName>
        <fullName evidence="8">Paraquat-inducible membrane protein A</fullName>
    </submittedName>
</protein>
<dbReference type="OrthoDB" id="9800207at2"/>
<proteinExistence type="predicted"/>
<keyword evidence="5 7" id="KW-1133">Transmembrane helix</keyword>
<evidence type="ECO:0000256" key="5">
    <source>
        <dbReference type="ARBA" id="ARBA00022989"/>
    </source>
</evidence>
<keyword evidence="9" id="KW-1185">Reference proteome</keyword>
<dbReference type="GO" id="GO:0005886">
    <property type="term" value="C:plasma membrane"/>
    <property type="evidence" value="ECO:0007669"/>
    <property type="project" value="UniProtKB-SubCell"/>
</dbReference>
<evidence type="ECO:0000256" key="4">
    <source>
        <dbReference type="ARBA" id="ARBA00022692"/>
    </source>
</evidence>
<dbReference type="AlphaFoldDB" id="A0A3N7HRW5"/>
<evidence type="ECO:0000256" key="6">
    <source>
        <dbReference type="ARBA" id="ARBA00023136"/>
    </source>
</evidence>
<evidence type="ECO:0000256" key="7">
    <source>
        <dbReference type="SAM" id="Phobius"/>
    </source>
</evidence>
<gene>
    <name evidence="8" type="ORF">DZC73_09065</name>
</gene>
<comment type="subcellular location">
    <subcellularLocation>
        <location evidence="1">Cell inner membrane</location>
    </subcellularLocation>
</comment>
<dbReference type="InterPro" id="IPR007498">
    <property type="entry name" value="PqiA-like"/>
</dbReference>
<dbReference type="EMBL" id="QUSW01000002">
    <property type="protein sequence ID" value="RQP24997.1"/>
    <property type="molecule type" value="Genomic_DNA"/>
</dbReference>
<feature type="transmembrane region" description="Helical" evidence="7">
    <location>
        <begin position="178"/>
        <end position="195"/>
    </location>
</feature>